<reference evidence="1 2" key="1">
    <citation type="submission" date="2020-09" db="EMBL/GenBank/DDBJ databases">
        <title>De no assembly of potato wild relative species, Solanum commersonii.</title>
        <authorList>
            <person name="Cho K."/>
        </authorList>
    </citation>
    <scope>NUCLEOTIDE SEQUENCE [LARGE SCALE GENOMIC DNA]</scope>
    <source>
        <strain evidence="1">LZ3.2</strain>
        <tissue evidence="1">Leaf</tissue>
    </source>
</reference>
<comment type="caution">
    <text evidence="1">The sequence shown here is derived from an EMBL/GenBank/DDBJ whole genome shotgun (WGS) entry which is preliminary data.</text>
</comment>
<proteinExistence type="predicted"/>
<dbReference type="Proteomes" id="UP000824120">
    <property type="component" value="Chromosome 9"/>
</dbReference>
<organism evidence="1 2">
    <name type="scientific">Solanum commersonii</name>
    <name type="common">Commerson's wild potato</name>
    <name type="synonym">Commerson's nightshade</name>
    <dbReference type="NCBI Taxonomy" id="4109"/>
    <lineage>
        <taxon>Eukaryota</taxon>
        <taxon>Viridiplantae</taxon>
        <taxon>Streptophyta</taxon>
        <taxon>Embryophyta</taxon>
        <taxon>Tracheophyta</taxon>
        <taxon>Spermatophyta</taxon>
        <taxon>Magnoliopsida</taxon>
        <taxon>eudicotyledons</taxon>
        <taxon>Gunneridae</taxon>
        <taxon>Pentapetalae</taxon>
        <taxon>asterids</taxon>
        <taxon>lamiids</taxon>
        <taxon>Solanales</taxon>
        <taxon>Solanaceae</taxon>
        <taxon>Solanoideae</taxon>
        <taxon>Solaneae</taxon>
        <taxon>Solanum</taxon>
    </lineage>
</organism>
<sequence>MGGGGLLSHHIWWKTRGDTNNIWHHNSYNMGPLHLHAFEVQTCHPIKDFGEFLKEEGTWNYPTMGELVLEYVVHVQSNLFLAYLCNQGDEAWWTEINNGKFIVKSVWELLRYKKEKV</sequence>
<evidence type="ECO:0000313" key="2">
    <source>
        <dbReference type="Proteomes" id="UP000824120"/>
    </source>
</evidence>
<accession>A0A9J5XAS5</accession>
<protein>
    <submittedName>
        <fullName evidence="1">Uncharacterized protein</fullName>
    </submittedName>
</protein>
<dbReference type="AlphaFoldDB" id="A0A9J5XAS5"/>
<gene>
    <name evidence="1" type="ORF">H5410_045885</name>
</gene>
<dbReference type="OrthoDB" id="1305258at2759"/>
<dbReference type="EMBL" id="JACXVP010000009">
    <property type="protein sequence ID" value="KAG5585451.1"/>
    <property type="molecule type" value="Genomic_DNA"/>
</dbReference>
<keyword evidence="2" id="KW-1185">Reference proteome</keyword>
<evidence type="ECO:0000313" key="1">
    <source>
        <dbReference type="EMBL" id="KAG5585451.1"/>
    </source>
</evidence>
<name>A0A9J5XAS5_SOLCO</name>